<evidence type="ECO:0000256" key="5">
    <source>
        <dbReference type="ARBA" id="ARBA00022723"/>
    </source>
</evidence>
<dbReference type="PANTHER" id="PTHR23092">
    <property type="entry name" value="POLY(A) RNA POLYMERASE"/>
    <property type="match status" value="1"/>
</dbReference>
<dbReference type="GO" id="GO:0031123">
    <property type="term" value="P:RNA 3'-end processing"/>
    <property type="evidence" value="ECO:0007669"/>
    <property type="project" value="TreeGrafter"/>
</dbReference>
<reference evidence="12" key="1">
    <citation type="submission" date="2025-08" db="UniProtKB">
        <authorList>
            <consortium name="Ensembl"/>
        </authorList>
    </citation>
    <scope>IDENTIFICATION</scope>
</reference>
<evidence type="ECO:0000256" key="2">
    <source>
        <dbReference type="ARBA" id="ARBA00008593"/>
    </source>
</evidence>
<feature type="domain" description="Poly(A) RNA polymerase mitochondrial-like central palm" evidence="11">
    <location>
        <begin position="224"/>
        <end position="355"/>
    </location>
</feature>
<evidence type="ECO:0000256" key="6">
    <source>
        <dbReference type="ARBA" id="ARBA00022842"/>
    </source>
</evidence>
<dbReference type="GO" id="GO:0031499">
    <property type="term" value="C:TRAMP complex"/>
    <property type="evidence" value="ECO:0007669"/>
    <property type="project" value="TreeGrafter"/>
</dbReference>
<dbReference type="GO" id="GO:1905870">
    <property type="term" value="P:positive regulation of 3'-UTR-mediated mRNA stabilization"/>
    <property type="evidence" value="ECO:0007669"/>
    <property type="project" value="UniProtKB-ARBA"/>
</dbReference>
<comment type="catalytic activity">
    <reaction evidence="7">
        <text>RNA(n) + ATP = RNA(n)-3'-adenine ribonucleotide + diphosphate</text>
        <dbReference type="Rhea" id="RHEA:11332"/>
        <dbReference type="Rhea" id="RHEA-COMP:14527"/>
        <dbReference type="Rhea" id="RHEA-COMP:17347"/>
        <dbReference type="ChEBI" id="CHEBI:30616"/>
        <dbReference type="ChEBI" id="CHEBI:33019"/>
        <dbReference type="ChEBI" id="CHEBI:140395"/>
        <dbReference type="ChEBI" id="CHEBI:173115"/>
        <dbReference type="EC" id="2.7.7.19"/>
    </reaction>
</comment>
<dbReference type="GO" id="GO:0046872">
    <property type="term" value="F:metal ion binding"/>
    <property type="evidence" value="ECO:0007669"/>
    <property type="project" value="UniProtKB-KW"/>
</dbReference>
<dbReference type="EC" id="2.7.7.19" evidence="3"/>
<dbReference type="GO" id="GO:0070568">
    <property type="term" value="F:guanylyltransferase activity"/>
    <property type="evidence" value="ECO:0007669"/>
    <property type="project" value="UniProtKB-ARBA"/>
</dbReference>
<dbReference type="GO" id="GO:0005730">
    <property type="term" value="C:nucleolus"/>
    <property type="evidence" value="ECO:0007669"/>
    <property type="project" value="TreeGrafter"/>
</dbReference>
<feature type="compositionally biased region" description="Low complexity" evidence="9">
    <location>
        <begin position="517"/>
        <end position="534"/>
    </location>
</feature>
<dbReference type="GO" id="GO:0003729">
    <property type="term" value="F:mRNA binding"/>
    <property type="evidence" value="ECO:0007669"/>
    <property type="project" value="TreeGrafter"/>
</dbReference>
<dbReference type="SUPFAM" id="SSF81631">
    <property type="entry name" value="PAP/OAS1 substrate-binding domain"/>
    <property type="match status" value="1"/>
</dbReference>
<feature type="domain" description="PAP-associated" evidence="10">
    <location>
        <begin position="373"/>
        <end position="424"/>
    </location>
</feature>
<evidence type="ECO:0000256" key="7">
    <source>
        <dbReference type="ARBA" id="ARBA00048830"/>
    </source>
</evidence>
<dbReference type="Proteomes" id="UP000694701">
    <property type="component" value="Unplaced"/>
</dbReference>
<organism evidence="12 13">
    <name type="scientific">Cyprinus carpio</name>
    <name type="common">Common carp</name>
    <dbReference type="NCBI Taxonomy" id="7962"/>
    <lineage>
        <taxon>Eukaryota</taxon>
        <taxon>Metazoa</taxon>
        <taxon>Chordata</taxon>
        <taxon>Craniata</taxon>
        <taxon>Vertebrata</taxon>
        <taxon>Euteleostomi</taxon>
        <taxon>Actinopterygii</taxon>
        <taxon>Neopterygii</taxon>
        <taxon>Teleostei</taxon>
        <taxon>Ostariophysi</taxon>
        <taxon>Cypriniformes</taxon>
        <taxon>Cyprinidae</taxon>
        <taxon>Cyprininae</taxon>
        <taxon>Cyprinus</taxon>
    </lineage>
</organism>
<feature type="region of interest" description="Disordered" evidence="9">
    <location>
        <begin position="135"/>
        <end position="187"/>
    </location>
</feature>
<dbReference type="SUPFAM" id="SSF81301">
    <property type="entry name" value="Nucleotidyltransferase"/>
    <property type="match status" value="1"/>
</dbReference>
<dbReference type="InterPro" id="IPR043519">
    <property type="entry name" value="NT_sf"/>
</dbReference>
<dbReference type="GO" id="GO:0060212">
    <property type="term" value="P:negative regulation of nuclear-transcribed mRNA poly(A) tail shortening"/>
    <property type="evidence" value="ECO:0007669"/>
    <property type="project" value="UniProtKB-ARBA"/>
</dbReference>
<dbReference type="GO" id="GO:1990817">
    <property type="term" value="F:poly(A) RNA polymerase activity"/>
    <property type="evidence" value="ECO:0007669"/>
    <property type="project" value="UniProtKB-EC"/>
</dbReference>
<dbReference type="CDD" id="cd05402">
    <property type="entry name" value="NT_PAP_TUTase"/>
    <property type="match status" value="1"/>
</dbReference>
<keyword evidence="5" id="KW-0479">Metal-binding</keyword>
<dbReference type="InterPro" id="IPR002058">
    <property type="entry name" value="PAP_assoc"/>
</dbReference>
<evidence type="ECO:0000256" key="3">
    <source>
        <dbReference type="ARBA" id="ARBA00012388"/>
    </source>
</evidence>
<dbReference type="InterPro" id="IPR045862">
    <property type="entry name" value="Trf4-like"/>
</dbReference>
<feature type="region of interest" description="Disordered" evidence="9">
    <location>
        <begin position="498"/>
        <end position="534"/>
    </location>
</feature>
<evidence type="ECO:0000256" key="1">
    <source>
        <dbReference type="ARBA" id="ARBA00001936"/>
    </source>
</evidence>
<evidence type="ECO:0000256" key="9">
    <source>
        <dbReference type="SAM" id="MobiDB-lite"/>
    </source>
</evidence>
<dbReference type="Pfam" id="PF22600">
    <property type="entry name" value="MTPAP-like_central"/>
    <property type="match status" value="1"/>
</dbReference>
<evidence type="ECO:0000259" key="10">
    <source>
        <dbReference type="Pfam" id="PF03828"/>
    </source>
</evidence>
<proteinExistence type="inferred from homology"/>
<evidence type="ECO:0000256" key="4">
    <source>
        <dbReference type="ARBA" id="ARBA00022679"/>
    </source>
</evidence>
<evidence type="ECO:0000256" key="8">
    <source>
        <dbReference type="ARBA" id="ARBA00082009"/>
    </source>
</evidence>
<dbReference type="Ensembl" id="ENSCCRT00020002003.1">
    <property type="protein sequence ID" value="ENSCCRP00020001690.1"/>
    <property type="gene ID" value="ENSCCRG00020001009.1"/>
</dbReference>
<dbReference type="Gene3D" id="1.10.1410.10">
    <property type="match status" value="1"/>
</dbReference>
<feature type="compositionally biased region" description="Basic residues" evidence="9">
    <location>
        <begin position="135"/>
        <end position="148"/>
    </location>
</feature>
<comment type="cofactor">
    <cofactor evidence="1">
        <name>Mn(2+)</name>
        <dbReference type="ChEBI" id="CHEBI:29035"/>
    </cofactor>
</comment>
<name>A0A8C2BSD4_CYPCA</name>
<dbReference type="PANTHER" id="PTHR23092:SF24">
    <property type="entry name" value="TERMINAL NUCLEOTIDYLTRANSFERASE 4A"/>
    <property type="match status" value="1"/>
</dbReference>
<dbReference type="Gene3D" id="3.30.460.10">
    <property type="entry name" value="Beta Polymerase, domain 2"/>
    <property type="match status" value="1"/>
</dbReference>
<keyword evidence="4" id="KW-0808">Transferase</keyword>
<keyword evidence="6" id="KW-0460">Magnesium</keyword>
<comment type="similarity">
    <text evidence="2">Belongs to the DNA polymerase type-B-like family.</text>
</comment>
<dbReference type="AlphaFoldDB" id="A0A8C2BSD4"/>
<accession>A0A8C2BSD4</accession>
<feature type="compositionally biased region" description="Basic residues" evidence="9">
    <location>
        <begin position="159"/>
        <end position="181"/>
    </location>
</feature>
<evidence type="ECO:0000313" key="12">
    <source>
        <dbReference type="Ensembl" id="ENSCCRP00020001690.1"/>
    </source>
</evidence>
<dbReference type="Pfam" id="PF03828">
    <property type="entry name" value="PAP_assoc"/>
    <property type="match status" value="1"/>
</dbReference>
<protein>
    <recommendedName>
        <fullName evidence="3">polynucleotide adenylyltransferase</fullName>
        <ecNumber evidence="3">2.7.7.19</ecNumber>
    </recommendedName>
    <alternativeName>
        <fullName evidence="8">Terminal guanylyltransferase</fullName>
    </alternativeName>
</protein>
<evidence type="ECO:0000313" key="13">
    <source>
        <dbReference type="Proteomes" id="UP000694701"/>
    </source>
</evidence>
<dbReference type="FunFam" id="3.30.460.10:FF:000006">
    <property type="entry name" value="non-canonical poly(A) RNA polymerase PAPD5"/>
    <property type="match status" value="1"/>
</dbReference>
<dbReference type="InterPro" id="IPR054708">
    <property type="entry name" value="MTPAP-like_central"/>
</dbReference>
<dbReference type="GO" id="GO:0043634">
    <property type="term" value="P:polyadenylation-dependent ncRNA catabolic process"/>
    <property type="evidence" value="ECO:0007669"/>
    <property type="project" value="TreeGrafter"/>
</dbReference>
<sequence>MDPRVAWIQPEQKGPANALWMRVWETSQVNRTNTGQHQNHHHHNNLCVNSPAFDVYKTVTLASNANNGTNIKSSAAHALNGNTGDGEMTQKTGSAADPAYSCSKIRTTSPNMIAGNMNKGHAFFTCSESVLNNVNHHHHHPPHPHLRHFHQEQQQQSCMKRHPSHPAAVHSHHHHHHHPGRRKSDNKASTYGINYLLSNWANGNYESSGTPWKTRKYNPGVDGLHEEIMDFYNFMSPRPEETTMRQEVVDRIESVIKELWPTAEVQIFGSFSTGLFLPTSDIDLVVFGKWEKPPLQQLEQALRKHNVAEPFSIKVLDKATVPIIKLTDQETEVKVDISFNVETGIKAASFIKEYVKVKSFWHILIDARNPNMNLGILLIEFFELYGRHFNYLKTGIRIKNGGAYMAKEDIMKAMSNGYRPSMLCNDVGKSSYGAMQVKEAFDYAYIILGHAVSPLARSYPNKDSDSTLGRIIKVTQEVLNYREWIIKKWGCRHNARIERNKGDQQQRDSVSPHSADSPMSLSSPQQHSSASSASSLSGSDIVSIALHPCPYNPKNILAVPRLSNDMHLFSFLFMTQFLCTLSHFSDACIILSYPILSCLLQTGPKFPWKGFHNPAVVHSPVLSSRGHMQYNRNTWRRRKRDSLPASVSR</sequence>
<evidence type="ECO:0000259" key="11">
    <source>
        <dbReference type="Pfam" id="PF22600"/>
    </source>
</evidence>